<dbReference type="Proteomes" id="UP001232001">
    <property type="component" value="Chromosome"/>
</dbReference>
<name>A0ABY8KZB7_9FLAO</name>
<feature type="transmembrane region" description="Helical" evidence="1">
    <location>
        <begin position="257"/>
        <end position="274"/>
    </location>
</feature>
<sequence>MLANFFGKSKPINFIVLFVLFLGYFVLHIFSRELSFSLLKELGWFLVVFSIYNFILTKNLLTYDSSFAFLFFVLLFGFFPDTIATNNTFFANLTILLFLRKVYSLQSPKNVLHKLFDGGLWLGISFLIEPYTSLLIVLLYASIFLHQRFTYQTLLIPLIGVFGPVFLYFTYYFWYDEVEKFYALFNWNFYPDIRFYTNDKYLFPILFIGFFSIASIFLKSPKAFSVSNKFRRNWILILTNLIISLLILILVENKNGTEFMYVFFPVSVVLANGIESFQKKWFINLILIAFLITSFVVSFRYYNFIP</sequence>
<organism evidence="2 3">
    <name type="scientific">Tenacibaculum tangerinum</name>
    <dbReference type="NCBI Taxonomy" id="3038772"/>
    <lineage>
        <taxon>Bacteria</taxon>
        <taxon>Pseudomonadati</taxon>
        <taxon>Bacteroidota</taxon>
        <taxon>Flavobacteriia</taxon>
        <taxon>Flavobacteriales</taxon>
        <taxon>Flavobacteriaceae</taxon>
        <taxon>Tenacibaculum</taxon>
    </lineage>
</organism>
<gene>
    <name evidence="2" type="ORF">P8625_10775</name>
</gene>
<accession>A0ABY8KZB7</accession>
<proteinExistence type="predicted"/>
<evidence type="ECO:0000313" key="3">
    <source>
        <dbReference type="Proteomes" id="UP001232001"/>
    </source>
</evidence>
<evidence type="ECO:0000256" key="1">
    <source>
        <dbReference type="SAM" id="Phobius"/>
    </source>
</evidence>
<reference evidence="2 3" key="1">
    <citation type="submission" date="2023-04" db="EMBL/GenBank/DDBJ databases">
        <title>Tenacibaculum tangerinum sp. nov., isolated from sea tidal flat of South Korea.</title>
        <authorList>
            <person name="Lee S.H."/>
            <person name="Kim J.-J."/>
        </authorList>
    </citation>
    <scope>NUCLEOTIDE SEQUENCE [LARGE SCALE GENOMIC DNA]</scope>
    <source>
        <strain evidence="2 3">GRR-S3-23</strain>
    </source>
</reference>
<feature type="transmembrane region" description="Helical" evidence="1">
    <location>
        <begin position="201"/>
        <end position="221"/>
    </location>
</feature>
<keyword evidence="1" id="KW-0472">Membrane</keyword>
<evidence type="ECO:0000313" key="2">
    <source>
        <dbReference type="EMBL" id="WGH74572.1"/>
    </source>
</evidence>
<protein>
    <submittedName>
        <fullName evidence="2">DUF6427 family protein</fullName>
    </submittedName>
</protein>
<feature type="transmembrane region" description="Helical" evidence="1">
    <location>
        <begin position="153"/>
        <end position="174"/>
    </location>
</feature>
<dbReference type="Pfam" id="PF19992">
    <property type="entry name" value="DUF6427"/>
    <property type="match status" value="1"/>
</dbReference>
<feature type="transmembrane region" description="Helical" evidence="1">
    <location>
        <begin position="42"/>
        <end position="61"/>
    </location>
</feature>
<dbReference type="InterPro" id="IPR045625">
    <property type="entry name" value="DUF6427"/>
</dbReference>
<feature type="transmembrane region" description="Helical" evidence="1">
    <location>
        <begin position="12"/>
        <end position="30"/>
    </location>
</feature>
<feature type="transmembrane region" description="Helical" evidence="1">
    <location>
        <begin position="68"/>
        <end position="99"/>
    </location>
</feature>
<keyword evidence="1" id="KW-0812">Transmembrane</keyword>
<keyword evidence="1" id="KW-1133">Transmembrane helix</keyword>
<feature type="transmembrane region" description="Helical" evidence="1">
    <location>
        <begin position="281"/>
        <end position="302"/>
    </location>
</feature>
<feature type="transmembrane region" description="Helical" evidence="1">
    <location>
        <begin position="119"/>
        <end position="141"/>
    </location>
</feature>
<dbReference type="RefSeq" id="WP_279650463.1">
    <property type="nucleotide sequence ID" value="NZ_CP122539.1"/>
</dbReference>
<feature type="transmembrane region" description="Helical" evidence="1">
    <location>
        <begin position="233"/>
        <end position="251"/>
    </location>
</feature>
<keyword evidence="3" id="KW-1185">Reference proteome</keyword>
<dbReference type="EMBL" id="CP122539">
    <property type="protein sequence ID" value="WGH74572.1"/>
    <property type="molecule type" value="Genomic_DNA"/>
</dbReference>